<dbReference type="GO" id="GO:0005886">
    <property type="term" value="C:plasma membrane"/>
    <property type="evidence" value="ECO:0007669"/>
    <property type="project" value="TreeGrafter"/>
</dbReference>
<dbReference type="GO" id="GO:0016485">
    <property type="term" value="P:protein processing"/>
    <property type="evidence" value="ECO:0007669"/>
    <property type="project" value="InterPro"/>
</dbReference>
<comment type="caution">
    <text evidence="2">The sequence shown here is derived from an EMBL/GenBank/DDBJ whole genome shotgun (WGS) entry which is preliminary data.</text>
</comment>
<accession>A0A9W7GJT2</accession>
<evidence type="ECO:0000313" key="2">
    <source>
        <dbReference type="EMBL" id="GMI45287.1"/>
    </source>
</evidence>
<name>A0A9W7GJT2_9STRA</name>
<dbReference type="Proteomes" id="UP001165065">
    <property type="component" value="Unassembled WGS sequence"/>
</dbReference>
<evidence type="ECO:0008006" key="4">
    <source>
        <dbReference type="Google" id="ProtNLM"/>
    </source>
</evidence>
<evidence type="ECO:0000313" key="3">
    <source>
        <dbReference type="Proteomes" id="UP001165065"/>
    </source>
</evidence>
<dbReference type="InterPro" id="IPR008710">
    <property type="entry name" value="Nicastrin"/>
</dbReference>
<gene>
    <name evidence="2" type="ORF">TrCOL_g2698</name>
</gene>
<keyword evidence="1" id="KW-0812">Transmembrane</keyword>
<dbReference type="Pfam" id="PF05450">
    <property type="entry name" value="Nicastrin"/>
    <property type="match status" value="1"/>
</dbReference>
<organism evidence="2 3">
    <name type="scientific">Triparma columacea</name>
    <dbReference type="NCBI Taxonomy" id="722753"/>
    <lineage>
        <taxon>Eukaryota</taxon>
        <taxon>Sar</taxon>
        <taxon>Stramenopiles</taxon>
        <taxon>Ochrophyta</taxon>
        <taxon>Bolidophyceae</taxon>
        <taxon>Parmales</taxon>
        <taxon>Triparmaceae</taxon>
        <taxon>Triparma</taxon>
    </lineage>
</organism>
<sequence>MIVLSPSSTSPSPPSPLPLDSQLSGFPIALLDPSTPEDFVLSLTTPLLQEPSNGKVEPRAAFKAYMGKPDMTSEECLAWKDLSGSPDPRCAPMGGQSVWATFPFDLSSSPSGGTVMVASKMDGRTLFDGRVPAGDEVVSALITELMVAKAIGGLGEEVKSKISKRIIFASFSSESSGSLGSTKFFTDTLSPFTCPNPTNPAPTNATKPLPYDPSSPTCLNPLYPSLRFSSLPTTVPTTISLTNIGSGGSTLYSHGYNGPDPSSQSQIQTILTSLSLTPGVSSTLPESPLDTLVNMRPDETMGAVVSSYDGEDPIKGTVYDTFDRVSLTNIASAATAVSRAVLADSVVGVSSMSITDAVTFAISSLPSIDPSDPDLVTLASCLGFKGSVCPLVERSIKEEDDRNALRTGYGLGYSRPMSSPPSYGGGVYTSDSSRPWAYVGGKVIAGTDMGTERWEDEGGFVSVQVSELEATIKSLLNYYLRDRDGGDVECSNDSDCSVVQSSSCGFSQVCSQSVCTCDVASYHPSFDLGLTSVNDTWIGGASWEVNGDVTDTMLMTEPFWRDIGTVVYSHGVEGVGEGLMTALAVMMFMASIVGGCVLRGRARKKRD</sequence>
<keyword evidence="1" id="KW-1133">Transmembrane helix</keyword>
<evidence type="ECO:0000256" key="1">
    <source>
        <dbReference type="SAM" id="Phobius"/>
    </source>
</evidence>
<dbReference type="Gene3D" id="3.40.630.10">
    <property type="entry name" value="Zn peptidases"/>
    <property type="match status" value="1"/>
</dbReference>
<reference evidence="3" key="1">
    <citation type="journal article" date="2023" name="Commun. Biol.">
        <title>Genome analysis of Parmales, the sister group of diatoms, reveals the evolutionary specialization of diatoms from phago-mixotrophs to photoautotrophs.</title>
        <authorList>
            <person name="Ban H."/>
            <person name="Sato S."/>
            <person name="Yoshikawa S."/>
            <person name="Yamada K."/>
            <person name="Nakamura Y."/>
            <person name="Ichinomiya M."/>
            <person name="Sato N."/>
            <person name="Blanc-Mathieu R."/>
            <person name="Endo H."/>
            <person name="Kuwata A."/>
            <person name="Ogata H."/>
        </authorList>
    </citation>
    <scope>NUCLEOTIDE SEQUENCE [LARGE SCALE GENOMIC DNA]</scope>
</reference>
<dbReference type="PANTHER" id="PTHR21092">
    <property type="entry name" value="NICASTRIN"/>
    <property type="match status" value="1"/>
</dbReference>
<dbReference type="AlphaFoldDB" id="A0A9W7GJT2"/>
<dbReference type="PANTHER" id="PTHR21092:SF0">
    <property type="entry name" value="NICASTRIN"/>
    <property type="match status" value="1"/>
</dbReference>
<dbReference type="EMBL" id="BRYA01000241">
    <property type="protein sequence ID" value="GMI45287.1"/>
    <property type="molecule type" value="Genomic_DNA"/>
</dbReference>
<feature type="transmembrane region" description="Helical" evidence="1">
    <location>
        <begin position="579"/>
        <end position="598"/>
    </location>
</feature>
<keyword evidence="3" id="KW-1185">Reference proteome</keyword>
<proteinExistence type="predicted"/>
<keyword evidence="1" id="KW-0472">Membrane</keyword>
<dbReference type="OrthoDB" id="10265862at2759"/>
<protein>
    <recommendedName>
        <fullName evidence="4">Nicastrin</fullName>
    </recommendedName>
</protein>